<dbReference type="CDD" id="cd11290">
    <property type="entry name" value="gelsolin_S1_like"/>
    <property type="match status" value="1"/>
</dbReference>
<name>A0A9P6J264_9FUNG</name>
<sequence>MLKNSSWKLEETNLAEFGSRFEKDHHKEEGALETAWGKDTGVGSKTGLWVWRIEKFQVVAVPEKDYGLFYTGDSYIVLNTYSKNGSDALLHDIHFWLGAETSLDEAGTAAYKTVELDDYLDGKPIQHREVDGHESKLFLSNFETFSTRAGGFQSGFHHWSEPEYPARLLMVKSSPTKSSSVVVREVPKSMINTGDVFILDTGKVLYQWNGRESSGIERVKAAEYAHGIEADRAGNVNVETIDEGDRDQGRLWAALGGEVEIKPAEAVAAEPEYVKKLFRLSNASGKLEFTEEGSGPKVNQDMLDSNDVFILDVHHEIFVWVGANANAEEHRNSLHYAQEYIKREGHRSQTPISKVMEEGDHSMFDNALNRF</sequence>
<dbReference type="SMART" id="SM00262">
    <property type="entry name" value="GEL"/>
    <property type="match status" value="3"/>
</dbReference>
<dbReference type="PRINTS" id="PR00597">
    <property type="entry name" value="GELSOLIN"/>
</dbReference>
<accession>A0A9P6J264</accession>
<evidence type="ECO:0000259" key="1">
    <source>
        <dbReference type="Pfam" id="PF00626"/>
    </source>
</evidence>
<dbReference type="CDD" id="cd11292">
    <property type="entry name" value="gelsolin_S3_like"/>
    <property type="match status" value="1"/>
</dbReference>
<dbReference type="AlphaFoldDB" id="A0A9P6J264"/>
<dbReference type="GO" id="GO:0008154">
    <property type="term" value="P:actin polymerization or depolymerization"/>
    <property type="evidence" value="ECO:0007669"/>
    <property type="project" value="TreeGrafter"/>
</dbReference>
<dbReference type="OrthoDB" id="6375767at2759"/>
<dbReference type="GO" id="GO:0015629">
    <property type="term" value="C:actin cytoskeleton"/>
    <property type="evidence" value="ECO:0007669"/>
    <property type="project" value="TreeGrafter"/>
</dbReference>
<dbReference type="Proteomes" id="UP000749646">
    <property type="component" value="Unassembled WGS sequence"/>
</dbReference>
<keyword evidence="3" id="KW-1185">Reference proteome</keyword>
<organism evidence="2 3">
    <name type="scientific">Modicella reniformis</name>
    <dbReference type="NCBI Taxonomy" id="1440133"/>
    <lineage>
        <taxon>Eukaryota</taxon>
        <taxon>Fungi</taxon>
        <taxon>Fungi incertae sedis</taxon>
        <taxon>Mucoromycota</taxon>
        <taxon>Mortierellomycotina</taxon>
        <taxon>Mortierellomycetes</taxon>
        <taxon>Mortierellales</taxon>
        <taxon>Mortierellaceae</taxon>
        <taxon>Modicella</taxon>
    </lineage>
</organism>
<feature type="domain" description="Gelsolin-like" evidence="1">
    <location>
        <begin position="56"/>
        <end position="139"/>
    </location>
</feature>
<dbReference type="Pfam" id="PF00626">
    <property type="entry name" value="Gelsolin"/>
    <property type="match status" value="3"/>
</dbReference>
<evidence type="ECO:0000313" key="3">
    <source>
        <dbReference type="Proteomes" id="UP000749646"/>
    </source>
</evidence>
<dbReference type="InterPro" id="IPR029006">
    <property type="entry name" value="ADF-H/Gelsolin-like_dom_sf"/>
</dbReference>
<dbReference type="GO" id="GO:0051015">
    <property type="term" value="F:actin filament binding"/>
    <property type="evidence" value="ECO:0007669"/>
    <property type="project" value="InterPro"/>
</dbReference>
<dbReference type="SUPFAM" id="SSF55753">
    <property type="entry name" value="Actin depolymerizing proteins"/>
    <property type="match status" value="3"/>
</dbReference>
<protein>
    <recommendedName>
        <fullName evidence="1">Gelsolin-like domain-containing protein</fullName>
    </recommendedName>
</protein>
<dbReference type="GO" id="GO:0005737">
    <property type="term" value="C:cytoplasm"/>
    <property type="evidence" value="ECO:0007669"/>
    <property type="project" value="TreeGrafter"/>
</dbReference>
<reference evidence="2" key="1">
    <citation type="journal article" date="2020" name="Fungal Divers.">
        <title>Resolving the Mortierellaceae phylogeny through synthesis of multi-gene phylogenetics and phylogenomics.</title>
        <authorList>
            <person name="Vandepol N."/>
            <person name="Liber J."/>
            <person name="Desiro A."/>
            <person name="Na H."/>
            <person name="Kennedy M."/>
            <person name="Barry K."/>
            <person name="Grigoriev I.V."/>
            <person name="Miller A.N."/>
            <person name="O'Donnell K."/>
            <person name="Stajich J.E."/>
            <person name="Bonito G."/>
        </authorList>
    </citation>
    <scope>NUCLEOTIDE SEQUENCE</scope>
    <source>
        <strain evidence="2">MES-2147</strain>
    </source>
</reference>
<evidence type="ECO:0000313" key="2">
    <source>
        <dbReference type="EMBL" id="KAF9958819.1"/>
    </source>
</evidence>
<dbReference type="InterPro" id="IPR007123">
    <property type="entry name" value="Gelsolin-like_dom"/>
</dbReference>
<dbReference type="Gene3D" id="3.40.20.10">
    <property type="entry name" value="Severin"/>
    <property type="match status" value="3"/>
</dbReference>
<dbReference type="InterPro" id="IPR007122">
    <property type="entry name" value="Villin/Gelsolin"/>
</dbReference>
<dbReference type="PANTHER" id="PTHR11977">
    <property type="entry name" value="VILLIN"/>
    <property type="match status" value="1"/>
</dbReference>
<gene>
    <name evidence="2" type="ORF">BGZ65_001171</name>
</gene>
<feature type="domain" description="Gelsolin-like" evidence="1">
    <location>
        <begin position="181"/>
        <end position="245"/>
    </location>
</feature>
<comment type="caution">
    <text evidence="2">The sequence shown here is derived from an EMBL/GenBank/DDBJ whole genome shotgun (WGS) entry which is preliminary data.</text>
</comment>
<proteinExistence type="predicted"/>
<dbReference type="EMBL" id="JAAAHW010006544">
    <property type="protein sequence ID" value="KAF9958819.1"/>
    <property type="molecule type" value="Genomic_DNA"/>
</dbReference>
<dbReference type="PANTHER" id="PTHR11977:SF130">
    <property type="entry name" value="SEVERIN"/>
    <property type="match status" value="1"/>
</dbReference>
<feature type="domain" description="Gelsolin-like" evidence="1">
    <location>
        <begin position="295"/>
        <end position="360"/>
    </location>
</feature>